<dbReference type="InterPro" id="IPR013154">
    <property type="entry name" value="ADH-like_N"/>
</dbReference>
<dbReference type="PANTHER" id="PTHR11695">
    <property type="entry name" value="ALCOHOL DEHYDROGENASE RELATED"/>
    <property type="match status" value="1"/>
</dbReference>
<dbReference type="PANTHER" id="PTHR11695:SF294">
    <property type="entry name" value="RETICULON-4-INTERACTING PROTEIN 1, MITOCHONDRIAL"/>
    <property type="match status" value="1"/>
</dbReference>
<dbReference type="CDD" id="cd05289">
    <property type="entry name" value="MDR_like_2"/>
    <property type="match status" value="1"/>
</dbReference>
<dbReference type="InterPro" id="IPR036291">
    <property type="entry name" value="NAD(P)-bd_dom_sf"/>
</dbReference>
<proteinExistence type="predicted"/>
<evidence type="ECO:0000259" key="2">
    <source>
        <dbReference type="SMART" id="SM00829"/>
    </source>
</evidence>
<organism evidence="3 4">
    <name type="scientific">Mucilaginibacter frigoritolerans</name>
    <dbReference type="NCBI Taxonomy" id="652788"/>
    <lineage>
        <taxon>Bacteria</taxon>
        <taxon>Pseudomonadati</taxon>
        <taxon>Bacteroidota</taxon>
        <taxon>Sphingobacteriia</taxon>
        <taxon>Sphingobacteriales</taxon>
        <taxon>Sphingobacteriaceae</taxon>
        <taxon>Mucilaginibacter</taxon>
    </lineage>
</organism>
<dbReference type="EMBL" id="VLLI01000002">
    <property type="protein sequence ID" value="TWJ03355.1"/>
    <property type="molecule type" value="Genomic_DNA"/>
</dbReference>
<dbReference type="RefSeq" id="WP_144909994.1">
    <property type="nucleotide sequence ID" value="NZ_VLLI01000002.1"/>
</dbReference>
<dbReference type="Pfam" id="PF08240">
    <property type="entry name" value="ADH_N"/>
    <property type="match status" value="1"/>
</dbReference>
<dbReference type="GO" id="GO:0008270">
    <property type="term" value="F:zinc ion binding"/>
    <property type="evidence" value="ECO:0007669"/>
    <property type="project" value="InterPro"/>
</dbReference>
<dbReference type="AlphaFoldDB" id="A0A562UDI0"/>
<reference evidence="3 4" key="1">
    <citation type="submission" date="2019-07" db="EMBL/GenBank/DDBJ databases">
        <title>Genomic Encyclopedia of Archaeal and Bacterial Type Strains, Phase II (KMG-II): from individual species to whole genera.</title>
        <authorList>
            <person name="Goeker M."/>
        </authorList>
    </citation>
    <scope>NUCLEOTIDE SEQUENCE [LARGE SCALE GENOMIC DNA]</scope>
    <source>
        <strain evidence="3 4">ATCC BAA-1854</strain>
    </source>
</reference>
<name>A0A562UDI0_9SPHI</name>
<dbReference type="SMART" id="SM00829">
    <property type="entry name" value="PKS_ER"/>
    <property type="match status" value="1"/>
</dbReference>
<dbReference type="Pfam" id="PF13602">
    <property type="entry name" value="ADH_zinc_N_2"/>
    <property type="match status" value="1"/>
</dbReference>
<protein>
    <submittedName>
        <fullName evidence="3">NADPH:quinone reductase-like Zn-dependent oxidoreductase</fullName>
    </submittedName>
</protein>
<keyword evidence="1" id="KW-0560">Oxidoreductase</keyword>
<dbReference type="InterPro" id="IPR002364">
    <property type="entry name" value="Quin_OxRdtase/zeta-crystal_CS"/>
</dbReference>
<evidence type="ECO:0000313" key="3">
    <source>
        <dbReference type="EMBL" id="TWJ03355.1"/>
    </source>
</evidence>
<dbReference type="InterPro" id="IPR050700">
    <property type="entry name" value="YIM1/Zinc_Alcohol_DH_Fams"/>
</dbReference>
<dbReference type="SUPFAM" id="SSF51735">
    <property type="entry name" value="NAD(P)-binding Rossmann-fold domains"/>
    <property type="match status" value="1"/>
</dbReference>
<dbReference type="PROSITE" id="PS01162">
    <property type="entry name" value="QOR_ZETA_CRYSTAL"/>
    <property type="match status" value="1"/>
</dbReference>
<dbReference type="Gene3D" id="3.40.50.720">
    <property type="entry name" value="NAD(P)-binding Rossmann-like Domain"/>
    <property type="match status" value="1"/>
</dbReference>
<dbReference type="Proteomes" id="UP000317010">
    <property type="component" value="Unassembled WGS sequence"/>
</dbReference>
<dbReference type="SUPFAM" id="SSF50129">
    <property type="entry name" value="GroES-like"/>
    <property type="match status" value="1"/>
</dbReference>
<gene>
    <name evidence="3" type="ORF">JN11_00893</name>
</gene>
<dbReference type="GO" id="GO:0016491">
    <property type="term" value="F:oxidoreductase activity"/>
    <property type="evidence" value="ECO:0007669"/>
    <property type="project" value="UniProtKB-KW"/>
</dbReference>
<accession>A0A562UDI0</accession>
<evidence type="ECO:0000256" key="1">
    <source>
        <dbReference type="ARBA" id="ARBA00023002"/>
    </source>
</evidence>
<dbReference type="OrthoDB" id="9787435at2"/>
<dbReference type="Gene3D" id="3.90.180.10">
    <property type="entry name" value="Medium-chain alcohol dehydrogenases, catalytic domain"/>
    <property type="match status" value="1"/>
</dbReference>
<sequence>MKAIVLNEAGGADKLIYQDIEKPVLKNGEILVRTKNIGMNPMDVHIRGNEQILTRFMGSERPAILGWDISGEVVEKADDITDFEIGDAVFGLTKGKGYAEYVAVKTDLMVHKPANISYAEAAAVPVVGITAWEALIKIGNVKKGDRVLIHAASGGVGYMAIQLAKHLGATVIATSSGKNRDFVLSLGADQHIDYTTEKFYEVVKDVDFVLDPIGGETRMRSIDVVKKNGTIVSVVPIQYEEAQEKAREKGVNLIILLGQGNKEEMESLAGLLRKGILKVHISAVYPFSQMANAHLQIESKRTVGKIVVEL</sequence>
<dbReference type="InterPro" id="IPR020843">
    <property type="entry name" value="ER"/>
</dbReference>
<feature type="domain" description="Enoyl reductase (ER)" evidence="2">
    <location>
        <begin position="10"/>
        <end position="308"/>
    </location>
</feature>
<evidence type="ECO:0000313" key="4">
    <source>
        <dbReference type="Proteomes" id="UP000317010"/>
    </source>
</evidence>
<dbReference type="InterPro" id="IPR011032">
    <property type="entry name" value="GroES-like_sf"/>
</dbReference>
<keyword evidence="4" id="KW-1185">Reference proteome</keyword>
<comment type="caution">
    <text evidence="3">The sequence shown here is derived from an EMBL/GenBank/DDBJ whole genome shotgun (WGS) entry which is preliminary data.</text>
</comment>